<evidence type="ECO:0000256" key="1">
    <source>
        <dbReference type="ARBA" id="ARBA00023002"/>
    </source>
</evidence>
<organism evidence="3 4">
    <name type="scientific">Ktedonosporobacter rubrisoli</name>
    <dbReference type="NCBI Taxonomy" id="2509675"/>
    <lineage>
        <taxon>Bacteria</taxon>
        <taxon>Bacillati</taxon>
        <taxon>Chloroflexota</taxon>
        <taxon>Ktedonobacteria</taxon>
        <taxon>Ktedonobacterales</taxon>
        <taxon>Ktedonosporobacteraceae</taxon>
        <taxon>Ktedonosporobacter</taxon>
    </lineage>
</organism>
<evidence type="ECO:0000313" key="4">
    <source>
        <dbReference type="Proteomes" id="UP000290365"/>
    </source>
</evidence>
<dbReference type="Gene3D" id="3.50.50.60">
    <property type="entry name" value="FAD/NAD(P)-binding domain"/>
    <property type="match status" value="1"/>
</dbReference>
<protein>
    <submittedName>
        <fullName evidence="3">FAD-binding oxidoreductase</fullName>
    </submittedName>
</protein>
<dbReference type="PANTHER" id="PTHR13847:SF287">
    <property type="entry name" value="FAD-DEPENDENT OXIDOREDUCTASE DOMAIN-CONTAINING PROTEIN 1"/>
    <property type="match status" value="1"/>
</dbReference>
<dbReference type="EMBL" id="CP035758">
    <property type="protein sequence ID" value="QBD82284.1"/>
    <property type="molecule type" value="Genomic_DNA"/>
</dbReference>
<accession>A0A4P6K2C4</accession>
<dbReference type="RefSeq" id="WP_129893353.1">
    <property type="nucleotide sequence ID" value="NZ_CP035758.1"/>
</dbReference>
<keyword evidence="4" id="KW-1185">Reference proteome</keyword>
<dbReference type="GO" id="GO:0005737">
    <property type="term" value="C:cytoplasm"/>
    <property type="evidence" value="ECO:0007669"/>
    <property type="project" value="TreeGrafter"/>
</dbReference>
<dbReference type="InterPro" id="IPR006076">
    <property type="entry name" value="FAD-dep_OxRdtase"/>
</dbReference>
<dbReference type="PANTHER" id="PTHR13847">
    <property type="entry name" value="SARCOSINE DEHYDROGENASE-RELATED"/>
    <property type="match status" value="1"/>
</dbReference>
<dbReference type="GO" id="GO:0016491">
    <property type="term" value="F:oxidoreductase activity"/>
    <property type="evidence" value="ECO:0007669"/>
    <property type="project" value="UniProtKB-KW"/>
</dbReference>
<evidence type="ECO:0000259" key="2">
    <source>
        <dbReference type="Pfam" id="PF01266"/>
    </source>
</evidence>
<reference evidence="3 4" key="1">
    <citation type="submission" date="2019-01" db="EMBL/GenBank/DDBJ databases">
        <title>Ktedonosporobacter rubrisoli SCAWS-G2.</title>
        <authorList>
            <person name="Huang Y."/>
            <person name="Yan B."/>
        </authorList>
    </citation>
    <scope>NUCLEOTIDE SEQUENCE [LARGE SCALE GENOMIC DNA]</scope>
    <source>
        <strain evidence="3 4">SCAWS-G2</strain>
    </source>
</reference>
<evidence type="ECO:0000313" key="3">
    <source>
        <dbReference type="EMBL" id="QBD82284.1"/>
    </source>
</evidence>
<dbReference type="SUPFAM" id="SSF51905">
    <property type="entry name" value="FAD/NAD(P)-binding domain"/>
    <property type="match status" value="1"/>
</dbReference>
<keyword evidence="1" id="KW-0560">Oxidoreductase</keyword>
<dbReference type="InterPro" id="IPR036188">
    <property type="entry name" value="FAD/NAD-bd_sf"/>
</dbReference>
<dbReference type="KEGG" id="kbs:EPA93_42430"/>
<dbReference type="AlphaFoldDB" id="A0A4P6K2C4"/>
<name>A0A4P6K2C4_KTERU</name>
<feature type="domain" description="FAD dependent oxidoreductase" evidence="2">
    <location>
        <begin position="7"/>
        <end position="357"/>
    </location>
</feature>
<gene>
    <name evidence="3" type="ORF">EPA93_42430</name>
</gene>
<dbReference type="Pfam" id="PF01266">
    <property type="entry name" value="DAO"/>
    <property type="match status" value="1"/>
</dbReference>
<dbReference type="OrthoDB" id="9806452at2"/>
<dbReference type="Gene3D" id="3.30.9.10">
    <property type="entry name" value="D-Amino Acid Oxidase, subunit A, domain 2"/>
    <property type="match status" value="1"/>
</dbReference>
<proteinExistence type="predicted"/>
<sequence length="392" mass="42171">MKDTAEIIIIGGGVIGASIAYHLARQGGSHVALIERRGIGTGTTGHSGAIVRQHYANDFTIRMARESLAVFEHFDERIGGNCGFVKTGMLVTTDEQGASLLQANVELQQRQGVNTRLISPNEISSVAPGYSDEGIFLACYEADAGIADSMATTQCFARRAREHGATIYEGMKVTRILTQHDRVTGVETKQGNISAPIVVLAANVWSVALAQAIHIALPITATRHPMVALRRPQEVRQTDMHSVCIDMAHNIYLRPEVGGTTLVGSTANILTASEPDHYALALSQEEIGYLSSMGAKEFPELARAAIRGGWAGLYDDTPDYHPILGPLNAYKGLYCAAGFSGHGFKLSPTIGKWMAQLITTDQAPTDMQPFAFERFAQGKQIQPRYASGGVMG</sequence>
<dbReference type="Proteomes" id="UP000290365">
    <property type="component" value="Chromosome"/>
</dbReference>